<protein>
    <submittedName>
        <fullName evidence="1">Uncharacterized protein</fullName>
    </submittedName>
</protein>
<sequence length="94" mass="10639">MTKRRAYLKEPIIENQEQLDALPLGSVVIDSYGYRKPAFHGDVYRSSISEGAWAWWQAGPQGKFQTVCFPAKVLLRGTGPNRQELIKQLMEGSK</sequence>
<dbReference type="GeneID" id="40086159"/>
<dbReference type="RefSeq" id="YP_009610073.1">
    <property type="nucleotide sequence ID" value="NC_042000.1"/>
</dbReference>
<dbReference type="Proteomes" id="UP000225683">
    <property type="component" value="Genome"/>
</dbReference>
<organism evidence="1 2">
    <name type="scientific">Arthrobacter phage Colucci</name>
    <dbReference type="NCBI Taxonomy" id="2015834"/>
    <lineage>
        <taxon>Viruses</taxon>
        <taxon>Duplodnaviria</taxon>
        <taxon>Heunggongvirae</taxon>
        <taxon>Uroviricota</taxon>
        <taxon>Caudoviricetes</taxon>
        <taxon>Klausavirus</taxon>
        <taxon>Klausavirus colucci</taxon>
    </lineage>
</organism>
<evidence type="ECO:0000313" key="1">
    <source>
        <dbReference type="EMBL" id="ASX98728.1"/>
    </source>
</evidence>
<proteinExistence type="predicted"/>
<dbReference type="EMBL" id="MF185718">
    <property type="protein sequence ID" value="ASX98728.1"/>
    <property type="molecule type" value="Genomic_DNA"/>
</dbReference>
<gene>
    <name evidence="1" type="primary">59</name>
    <name evidence="1" type="ORF">SEA_COLUCCI_59</name>
</gene>
<dbReference type="KEGG" id="vg:40086159"/>
<keyword evidence="2" id="KW-1185">Reference proteome</keyword>
<reference evidence="1 2" key="1">
    <citation type="submission" date="2017-06" db="EMBL/GenBank/DDBJ databases">
        <authorList>
            <person name="Conboy A.J."/>
            <person name="Conboy D.B."/>
            <person name="Kulkosky J."/>
            <person name="Cross T."/>
            <person name="Moy E.A."/>
            <person name="Stoner T.H."/>
            <person name="Garlena R.A."/>
            <person name="Russell D.A."/>
            <person name="Pope W.H."/>
            <person name="Jacobs-Sera D."/>
            <person name="Hatfull G.F."/>
        </authorList>
    </citation>
    <scope>NUCLEOTIDE SEQUENCE [LARGE SCALE GENOMIC DNA]</scope>
</reference>
<evidence type="ECO:0000313" key="2">
    <source>
        <dbReference type="Proteomes" id="UP000225683"/>
    </source>
</evidence>
<name>A0A286N2X1_9CAUD</name>
<accession>A0A286N2X1</accession>
<dbReference type="OrthoDB" id="28605at10239"/>